<accession>A0AA49K1C1</accession>
<evidence type="ECO:0000313" key="4">
    <source>
        <dbReference type="Proteomes" id="UP001229955"/>
    </source>
</evidence>
<dbReference type="KEGG" id="pspc:Strain318_002499"/>
<feature type="signal peptide" evidence="1">
    <location>
        <begin position="1"/>
        <end position="20"/>
    </location>
</feature>
<dbReference type="EMBL" id="CP130613">
    <property type="protein sequence ID" value="WKW16090.1"/>
    <property type="molecule type" value="Genomic_DNA"/>
</dbReference>
<evidence type="ECO:0000256" key="1">
    <source>
        <dbReference type="SAM" id="SignalP"/>
    </source>
</evidence>
<dbReference type="EMBL" id="CP130612">
    <property type="protein sequence ID" value="WKW13183.1"/>
    <property type="molecule type" value="Genomic_DNA"/>
</dbReference>
<keyword evidence="4" id="KW-1185">Reference proteome</keyword>
<keyword evidence="1" id="KW-0732">Signal</keyword>
<feature type="chain" id="PRO_5041221859" description="DUF3108 domain-containing protein" evidence="1">
    <location>
        <begin position="21"/>
        <end position="252"/>
    </location>
</feature>
<proteinExistence type="predicted"/>
<gene>
    <name evidence="2" type="ORF">Strain138_002499</name>
    <name evidence="3" type="ORF">Strain318_002499</name>
</gene>
<evidence type="ECO:0008006" key="5">
    <source>
        <dbReference type="Google" id="ProtNLM"/>
    </source>
</evidence>
<evidence type="ECO:0000313" key="2">
    <source>
        <dbReference type="EMBL" id="WKW13183.1"/>
    </source>
</evidence>
<protein>
    <recommendedName>
        <fullName evidence="5">DUF3108 domain-containing protein</fullName>
    </recommendedName>
</protein>
<dbReference type="Proteomes" id="UP001229955">
    <property type="component" value="Chromosome"/>
</dbReference>
<sequence length="252" mass="27948">MLAVLAALAVVAPLSVPLTAPDTVFLTMGAPQVDARIYAPHRAKVTVRLGAPDGPVVAEWTNELLHGDSAGRAVHRWVTIGTQMPVNGPRSTWEIRQTYDARTLQPYAYHRFGSDGIEVQLRLDGTQVTGRRKVNTPDFVPVAVELDQPGYVASASDLVPMAMRLQPGLVIVAPMWGPNMQRTERRVFTVVGRERTPVEGKDWNAWRIEERRYGDPTLLAVWFMVDESPYMVAGEVHQPNGVVRYMTEVALP</sequence>
<organism evidence="3 4">
    <name type="scientific">Pseudogemmatithrix spongiicola</name>
    <dbReference type="NCBI Taxonomy" id="3062599"/>
    <lineage>
        <taxon>Bacteria</taxon>
        <taxon>Pseudomonadati</taxon>
        <taxon>Gemmatimonadota</taxon>
        <taxon>Gemmatimonadia</taxon>
        <taxon>Gemmatimonadales</taxon>
        <taxon>Gemmatimonadaceae</taxon>
        <taxon>Pseudogemmatithrix</taxon>
    </lineage>
</organism>
<evidence type="ECO:0000313" key="3">
    <source>
        <dbReference type="EMBL" id="WKW16090.1"/>
    </source>
</evidence>
<dbReference type="AlphaFoldDB" id="A0AA49K1C1"/>
<dbReference type="RefSeq" id="WP_367886044.1">
    <property type="nucleotide sequence ID" value="NZ_CP130612.1"/>
</dbReference>
<accession>A0AA49Q5G8</accession>
<name>A0AA49K1C1_9BACT</name>
<reference evidence="3" key="1">
    <citation type="submission" date="2023-07" db="EMBL/GenBank/DDBJ databases">
        <authorList>
            <person name="Haufschild T."/>
            <person name="Kallscheuer N."/>
            <person name="Hammer J."/>
            <person name="Kohn T."/>
            <person name="Kabuu M."/>
            <person name="Jogler M."/>
            <person name="Wohfarth N."/>
            <person name="Heuer A."/>
            <person name="Rohde M."/>
            <person name="van Teeseling M.C.F."/>
            <person name="Jogler C."/>
        </authorList>
    </citation>
    <scope>NUCLEOTIDE SEQUENCE</scope>
    <source>
        <strain evidence="2">Strain 138</strain>
        <strain evidence="3">Strain 318</strain>
    </source>
</reference>